<gene>
    <name evidence="1" type="ORF">vBAdhaMG2_0373</name>
</gene>
<name>A0AB39TZQ0_9CAUD</name>
<organism evidence="1">
    <name type="scientific">Aeromonas phage vB_AdhaM_G2</name>
    <dbReference type="NCBI Taxonomy" id="3238786"/>
    <lineage>
        <taxon>Viruses</taxon>
        <taxon>Duplodnaviria</taxon>
        <taxon>Heunggongvirae</taxon>
        <taxon>Uroviricota</taxon>
        <taxon>Caudoviricetes</taxon>
    </lineage>
</organism>
<dbReference type="EMBL" id="PQ066597">
    <property type="protein sequence ID" value="XDQ84707.1"/>
    <property type="molecule type" value="Genomic_DNA"/>
</dbReference>
<sequence length="117" mass="14168">MKIKFKDEQSRHEFRQIERFNKVIENHIGNEPHEVILDGDDYFLSKDGELLRVDYCYAFIRKSEMKYFDVIEDTTMSIEGVEALWNDVQEKKAEYERSLALYYREASKIYNRIIKRS</sequence>
<evidence type="ECO:0000313" key="1">
    <source>
        <dbReference type="EMBL" id="XDQ84707.1"/>
    </source>
</evidence>
<protein>
    <submittedName>
        <fullName evidence="1">Uncharacterized protein</fullName>
    </submittedName>
</protein>
<reference evidence="1" key="1">
    <citation type="submission" date="2024-07" db="EMBL/GenBank/DDBJ databases">
        <title>Characterization of Aeromonas dhakensis bacteriophages.</title>
        <authorList>
            <person name="Ansari F."/>
            <person name="Tyagi A."/>
            <person name="Shashidhar R."/>
            <person name="Nagar V."/>
        </authorList>
    </citation>
    <scope>NUCLEOTIDE SEQUENCE</scope>
</reference>
<proteinExistence type="predicted"/>
<accession>A0AB39TZQ0</accession>